<reference evidence="10 11" key="1">
    <citation type="submission" date="2019-08" db="EMBL/GenBank/DDBJ databases">
        <title>Draft genome sequences of two oriental melons (Cucumis melo L. var makuwa).</title>
        <authorList>
            <person name="Kwon S.-Y."/>
        </authorList>
    </citation>
    <scope>NUCLEOTIDE SEQUENCE [LARGE SCALE GENOMIC DNA]</scope>
    <source>
        <strain evidence="11">cv. Chang Bougi</strain>
        <strain evidence="10">cv. SW 3</strain>
        <tissue evidence="9">Leaf</tissue>
    </source>
</reference>
<dbReference type="PANTHER" id="PTHR48021:SF23">
    <property type="entry name" value="SUGAR TRANSPORTER ERD6-LIKE 6"/>
    <property type="match status" value="1"/>
</dbReference>
<feature type="transmembrane region" description="Helical" evidence="7">
    <location>
        <begin position="37"/>
        <end position="57"/>
    </location>
</feature>
<keyword evidence="3 9" id="KW-0762">Sugar transport</keyword>
<name>A0A5D3DC73_CUCMM</name>
<dbReference type="GO" id="GO:0016020">
    <property type="term" value="C:membrane"/>
    <property type="evidence" value="ECO:0007669"/>
    <property type="project" value="UniProtKB-SubCell"/>
</dbReference>
<comment type="caution">
    <text evidence="9">The sequence shown here is derived from an EMBL/GenBank/DDBJ whole genome shotgun (WGS) entry which is preliminary data.</text>
</comment>
<keyword evidence="3 9" id="KW-0813">Transport</keyword>
<evidence type="ECO:0000256" key="6">
    <source>
        <dbReference type="ARBA" id="ARBA00023136"/>
    </source>
</evidence>
<accession>A0A5D3DC73</accession>
<dbReference type="Proteomes" id="UP000321393">
    <property type="component" value="Unassembled WGS sequence"/>
</dbReference>
<evidence type="ECO:0000313" key="11">
    <source>
        <dbReference type="Proteomes" id="UP000321947"/>
    </source>
</evidence>
<dbReference type="OrthoDB" id="4142200at2759"/>
<dbReference type="InterPro" id="IPR036259">
    <property type="entry name" value="MFS_trans_sf"/>
</dbReference>
<feature type="transmembrane region" description="Helical" evidence="7">
    <location>
        <begin position="113"/>
        <end position="130"/>
    </location>
</feature>
<keyword evidence="5 7" id="KW-1133">Transmembrane helix</keyword>
<evidence type="ECO:0000313" key="10">
    <source>
        <dbReference type="Proteomes" id="UP000321393"/>
    </source>
</evidence>
<evidence type="ECO:0000256" key="4">
    <source>
        <dbReference type="ARBA" id="ARBA00022692"/>
    </source>
</evidence>
<dbReference type="EMBL" id="SSTD01005856">
    <property type="protein sequence ID" value="TYK21184.1"/>
    <property type="molecule type" value="Genomic_DNA"/>
</dbReference>
<dbReference type="InterPro" id="IPR050549">
    <property type="entry name" value="MFS_Trehalose_Transporter"/>
</dbReference>
<dbReference type="GO" id="GO:0022857">
    <property type="term" value="F:transmembrane transporter activity"/>
    <property type="evidence" value="ECO:0007669"/>
    <property type="project" value="InterPro"/>
</dbReference>
<evidence type="ECO:0000313" key="8">
    <source>
        <dbReference type="EMBL" id="KAA0056720.1"/>
    </source>
</evidence>
<evidence type="ECO:0000313" key="9">
    <source>
        <dbReference type="EMBL" id="TYK21184.1"/>
    </source>
</evidence>
<dbReference type="PANTHER" id="PTHR48021">
    <property type="match status" value="1"/>
</dbReference>
<evidence type="ECO:0000256" key="2">
    <source>
        <dbReference type="ARBA" id="ARBA00010992"/>
    </source>
</evidence>
<comment type="similarity">
    <text evidence="2">Belongs to the major facilitator superfamily. Sugar transporter (TC 2.A.1.1) family.</text>
</comment>
<dbReference type="Proteomes" id="UP000321947">
    <property type="component" value="Unassembled WGS sequence"/>
</dbReference>
<dbReference type="STRING" id="1194695.A0A5D3DC73"/>
<proteinExistence type="inferred from homology"/>
<evidence type="ECO:0000256" key="5">
    <source>
        <dbReference type="ARBA" id="ARBA00022989"/>
    </source>
</evidence>
<keyword evidence="4 7" id="KW-0812">Transmembrane</keyword>
<dbReference type="Pfam" id="PF00083">
    <property type="entry name" value="Sugar_tr"/>
    <property type="match status" value="1"/>
</dbReference>
<protein>
    <submittedName>
        <fullName evidence="9">Sugar transporter ERD6-like 6</fullName>
    </submittedName>
</protein>
<dbReference type="Gene3D" id="1.20.1250.20">
    <property type="entry name" value="MFS general substrate transporter like domains"/>
    <property type="match status" value="1"/>
</dbReference>
<evidence type="ECO:0000256" key="3">
    <source>
        <dbReference type="ARBA" id="ARBA00022597"/>
    </source>
</evidence>
<gene>
    <name evidence="9" type="ORF">E5676_scaffold1312G00040</name>
    <name evidence="8" type="ORF">E6C27_scaffold29G00110</name>
</gene>
<dbReference type="InterPro" id="IPR005828">
    <property type="entry name" value="MFS_sugar_transport-like"/>
</dbReference>
<dbReference type="AlphaFoldDB" id="A0A5D3DC73"/>
<evidence type="ECO:0000256" key="7">
    <source>
        <dbReference type="SAM" id="Phobius"/>
    </source>
</evidence>
<dbReference type="EMBL" id="SSTE01007338">
    <property type="protein sequence ID" value="KAA0056720.1"/>
    <property type="molecule type" value="Genomic_DNA"/>
</dbReference>
<feature type="transmembrane region" description="Helical" evidence="7">
    <location>
        <begin position="64"/>
        <end position="86"/>
    </location>
</feature>
<comment type="subcellular location">
    <subcellularLocation>
        <location evidence="1">Membrane</location>
    </subcellularLocation>
</comment>
<dbReference type="SUPFAM" id="SSF103473">
    <property type="entry name" value="MFS general substrate transporter"/>
    <property type="match status" value="1"/>
</dbReference>
<evidence type="ECO:0000256" key="1">
    <source>
        <dbReference type="ARBA" id="ARBA00004370"/>
    </source>
</evidence>
<organism evidence="9 11">
    <name type="scientific">Cucumis melo var. makuwa</name>
    <name type="common">Oriental melon</name>
    <dbReference type="NCBI Taxonomy" id="1194695"/>
    <lineage>
        <taxon>Eukaryota</taxon>
        <taxon>Viridiplantae</taxon>
        <taxon>Streptophyta</taxon>
        <taxon>Embryophyta</taxon>
        <taxon>Tracheophyta</taxon>
        <taxon>Spermatophyta</taxon>
        <taxon>Magnoliopsida</taxon>
        <taxon>eudicotyledons</taxon>
        <taxon>Gunneridae</taxon>
        <taxon>Pentapetalae</taxon>
        <taxon>rosids</taxon>
        <taxon>fabids</taxon>
        <taxon>Cucurbitales</taxon>
        <taxon>Cucurbitaceae</taxon>
        <taxon>Benincaseae</taxon>
        <taxon>Cucumis</taxon>
    </lineage>
</organism>
<keyword evidence="6 7" id="KW-0472">Membrane</keyword>
<sequence>MKGKLHGSMGREIAWEHGKENCTGAREIVLGITSNDAATFGLGAIQVVANAVTTWVIDRAGHRLLLIISSAGMTLSLFIFAVAFVLKVSSVDGRVLRFGELKGEGAMIKQVKGFSYSVAALLGIGSLITSHDGSRGWQRRGQWTRN</sequence>
<dbReference type="GO" id="GO:0000325">
    <property type="term" value="C:plant-type vacuole"/>
    <property type="evidence" value="ECO:0007669"/>
    <property type="project" value="TreeGrafter"/>
</dbReference>